<reference evidence="5 6" key="1">
    <citation type="journal article" date="2012" name="Genome Biol.">
        <title>Sequencing three crocodilian genomes to illuminate the evolution of archosaurs and amniotes.</title>
        <authorList>
            <person name="St John J.A."/>
            <person name="Braun E.L."/>
            <person name="Isberg S.R."/>
            <person name="Miles L.G."/>
            <person name="Chong A.Y."/>
            <person name="Gongora J."/>
            <person name="Dalzell P."/>
            <person name="Moran C."/>
            <person name="Bed'hom B."/>
            <person name="Abzhanov A."/>
            <person name="Burgess S.C."/>
            <person name="Cooksey A.M."/>
            <person name="Castoe T.A."/>
            <person name="Crawford N.G."/>
            <person name="Densmore L.D."/>
            <person name="Drew J.C."/>
            <person name="Edwards S.V."/>
            <person name="Faircloth B.C."/>
            <person name="Fujita M.K."/>
            <person name="Greenwold M.J."/>
            <person name="Hoffmann F.G."/>
            <person name="Howard J.M."/>
            <person name="Iguchi T."/>
            <person name="Janes D.E."/>
            <person name="Khan S.Y."/>
            <person name="Kohno S."/>
            <person name="de Koning A.J."/>
            <person name="Lance S.L."/>
            <person name="McCarthy F.M."/>
            <person name="McCormack J.E."/>
            <person name="Merchant M.E."/>
            <person name="Peterson D.G."/>
            <person name="Pollock D.D."/>
            <person name="Pourmand N."/>
            <person name="Raney B.J."/>
            <person name="Roessler K.A."/>
            <person name="Sanford J.R."/>
            <person name="Sawyer R.H."/>
            <person name="Schmidt C.J."/>
            <person name="Triplett E.W."/>
            <person name="Tuberville T.D."/>
            <person name="Venegas-Anaya M."/>
            <person name="Howard J.T."/>
            <person name="Jarvis E.D."/>
            <person name="Guillette L.J.Jr."/>
            <person name="Glenn T.C."/>
            <person name="Green R.E."/>
            <person name="Ray D.A."/>
        </authorList>
    </citation>
    <scope>NUCLEOTIDE SEQUENCE [LARGE SCALE GENOMIC DNA]</scope>
    <source>
        <strain evidence="5">KSC_2009_1</strain>
    </source>
</reference>
<feature type="region of interest" description="Disordered" evidence="3">
    <location>
        <begin position="335"/>
        <end position="399"/>
    </location>
</feature>
<name>A0A151PEN2_ALLMI</name>
<dbReference type="Gene3D" id="3.10.20.370">
    <property type="match status" value="1"/>
</dbReference>
<dbReference type="FunFam" id="3.10.20.370:FF:000001">
    <property type="entry name" value="Retrovirus-related Pol polyprotein from transposon 17.6-like protein"/>
    <property type="match status" value="1"/>
</dbReference>
<evidence type="ECO:0000256" key="3">
    <source>
        <dbReference type="SAM" id="MobiDB-lite"/>
    </source>
</evidence>
<feature type="compositionally biased region" description="Polar residues" evidence="3">
    <location>
        <begin position="361"/>
        <end position="370"/>
    </location>
</feature>
<dbReference type="Proteomes" id="UP000050525">
    <property type="component" value="Unassembled WGS sequence"/>
</dbReference>
<proteinExistence type="inferred from homology"/>
<dbReference type="Gene3D" id="3.30.70.270">
    <property type="match status" value="1"/>
</dbReference>
<dbReference type="EC" id="3.1.26.4" evidence="2"/>
<dbReference type="GO" id="GO:0003964">
    <property type="term" value="F:RNA-directed DNA polymerase activity"/>
    <property type="evidence" value="ECO:0007669"/>
    <property type="project" value="UniProtKB-KW"/>
</dbReference>
<dbReference type="Gene3D" id="3.10.10.10">
    <property type="entry name" value="HIV Type 1 Reverse Transcriptase, subunit A, domain 1"/>
    <property type="match status" value="1"/>
</dbReference>
<dbReference type="STRING" id="8496.A0A151PEN2"/>
<evidence type="ECO:0000256" key="1">
    <source>
        <dbReference type="ARBA" id="ARBA00010879"/>
    </source>
</evidence>
<dbReference type="PROSITE" id="PS50878">
    <property type="entry name" value="RT_POL"/>
    <property type="match status" value="1"/>
</dbReference>
<organism evidence="5 6">
    <name type="scientific">Alligator mississippiensis</name>
    <name type="common">American alligator</name>
    <dbReference type="NCBI Taxonomy" id="8496"/>
    <lineage>
        <taxon>Eukaryota</taxon>
        <taxon>Metazoa</taxon>
        <taxon>Chordata</taxon>
        <taxon>Craniata</taxon>
        <taxon>Vertebrata</taxon>
        <taxon>Euteleostomi</taxon>
        <taxon>Archelosauria</taxon>
        <taxon>Archosauria</taxon>
        <taxon>Crocodylia</taxon>
        <taxon>Alligatoridae</taxon>
        <taxon>Alligatorinae</taxon>
        <taxon>Alligator</taxon>
    </lineage>
</organism>
<dbReference type="InterPro" id="IPR043502">
    <property type="entry name" value="DNA/RNA_pol_sf"/>
</dbReference>
<dbReference type="InterPro" id="IPR000477">
    <property type="entry name" value="RT_dom"/>
</dbReference>
<dbReference type="InterPro" id="IPR043128">
    <property type="entry name" value="Rev_trsase/Diguanyl_cyclase"/>
</dbReference>
<dbReference type="GO" id="GO:0004523">
    <property type="term" value="F:RNA-DNA hybrid ribonuclease activity"/>
    <property type="evidence" value="ECO:0007669"/>
    <property type="project" value="UniProtKB-EC"/>
</dbReference>
<dbReference type="SUPFAM" id="SSF56672">
    <property type="entry name" value="DNA/RNA polymerases"/>
    <property type="match status" value="1"/>
</dbReference>
<dbReference type="PANTHER" id="PTHR24559:SF454">
    <property type="entry name" value="RIBONUCLEASE H"/>
    <property type="match status" value="1"/>
</dbReference>
<dbReference type="Pfam" id="PF00078">
    <property type="entry name" value="RVT_1"/>
    <property type="match status" value="1"/>
</dbReference>
<accession>A0A151PEN2</accession>
<dbReference type="EMBL" id="AKHW03000416">
    <property type="protein sequence ID" value="KYO47470.1"/>
    <property type="molecule type" value="Genomic_DNA"/>
</dbReference>
<comment type="similarity">
    <text evidence="1">Belongs to the beta type-B retroviral polymerase family. HERV class-II K(HML-2) pol subfamily.</text>
</comment>
<feature type="compositionally biased region" description="Polar residues" evidence="3">
    <location>
        <begin position="386"/>
        <end position="399"/>
    </location>
</feature>
<keyword evidence="6" id="KW-1185">Reference proteome</keyword>
<feature type="domain" description="Reverse transcriptase" evidence="4">
    <location>
        <begin position="1"/>
        <end position="213"/>
    </location>
</feature>
<evidence type="ECO:0000313" key="5">
    <source>
        <dbReference type="EMBL" id="KYO47470.1"/>
    </source>
</evidence>
<dbReference type="InterPro" id="IPR053134">
    <property type="entry name" value="RNA-dir_DNA_polymerase"/>
</dbReference>
<evidence type="ECO:0000256" key="2">
    <source>
        <dbReference type="ARBA" id="ARBA00012180"/>
    </source>
</evidence>
<protein>
    <recommendedName>
        <fullName evidence="2">ribonuclease H</fullName>
        <ecNumber evidence="2">3.1.26.4</ecNumber>
    </recommendedName>
</protein>
<dbReference type="PANTHER" id="PTHR24559">
    <property type="entry name" value="TRANSPOSON TY3-I GAG-POL POLYPROTEIN"/>
    <property type="match status" value="1"/>
</dbReference>
<comment type="caution">
    <text evidence="5">The sequence shown here is derived from an EMBL/GenBank/DDBJ whole genome shotgun (WGS) entry which is preliminary data.</text>
</comment>
<dbReference type="AlphaFoldDB" id="A0A151PEN2"/>
<evidence type="ECO:0000313" key="6">
    <source>
        <dbReference type="Proteomes" id="UP000050525"/>
    </source>
</evidence>
<sequence>MHTIKTPPGAIVREKWRPILHHLLDAVREEVNSMLQLGVVRPSRSPWRSPLVPVRKPDGSLRLCVDYRRLNALATFDAFPMPQIDELIEKIGEAQYISTLDLAKGYWQIPVASADWPKMAFGTPWGLYEFVKMPFGLHGAAATFQRLMDRLLAPHAEYAVAYIDDIIIYSPTWTHHKQALWAVLSELRRAGLTANPRKCTLAKRETKYLGFLTDASETAVGAVLTQEEKGTERQIAYASRKLTQAEKRYATIERECLAIRCNSSDSDEMIKPQTYKADNCSGVPREGPLDWIFGLRLHAPPSIGVEECGAAVGALIACKHVLYAAWILDPDMEVGPSGSRKRLQEQECPAHESTPPKRSGTDVTPQNTSGDAAPTGPAVDDPGEETSASPGTQRLSVPDIHSSSSLELDFENESTEILPQGVAPPESAKNDSPDTSGPASSKAKQGQPSFSTAVLNSLCGNNLNLNEPGPNLAIREDPIWTSLDPFQLDPGHKECLGKFDILSPGTPKH</sequence>
<gene>
    <name evidence="5" type="ORF">Y1Q_0019606</name>
</gene>
<feature type="region of interest" description="Disordered" evidence="3">
    <location>
        <begin position="420"/>
        <end position="449"/>
    </location>
</feature>
<dbReference type="CDD" id="cd01647">
    <property type="entry name" value="RT_LTR"/>
    <property type="match status" value="1"/>
</dbReference>
<feature type="compositionally biased region" description="Polar residues" evidence="3">
    <location>
        <begin position="433"/>
        <end position="449"/>
    </location>
</feature>
<evidence type="ECO:0000259" key="4">
    <source>
        <dbReference type="PROSITE" id="PS50878"/>
    </source>
</evidence>